<dbReference type="InterPro" id="IPR049804">
    <property type="entry name" value="Choice_anch_L"/>
</dbReference>
<dbReference type="PROSITE" id="PS50041">
    <property type="entry name" value="C_TYPE_LECTIN_2"/>
    <property type="match status" value="1"/>
</dbReference>
<gene>
    <name evidence="2" type="ORF">METZ01_LOCUS59648</name>
</gene>
<evidence type="ECO:0000313" key="2">
    <source>
        <dbReference type="EMBL" id="SVA06794.1"/>
    </source>
</evidence>
<dbReference type="InterPro" id="IPR044023">
    <property type="entry name" value="Ig_7"/>
</dbReference>
<dbReference type="SUPFAM" id="SSF56436">
    <property type="entry name" value="C-type lectin-like"/>
    <property type="match status" value="1"/>
</dbReference>
<dbReference type="InterPro" id="IPR001304">
    <property type="entry name" value="C-type_lectin-like"/>
</dbReference>
<feature type="non-terminal residue" evidence="2">
    <location>
        <position position="1285"/>
    </location>
</feature>
<reference evidence="2" key="1">
    <citation type="submission" date="2018-05" db="EMBL/GenBank/DDBJ databases">
        <authorList>
            <person name="Lanie J.A."/>
            <person name="Ng W.-L."/>
            <person name="Kazmierczak K.M."/>
            <person name="Andrzejewski T.M."/>
            <person name="Davidsen T.M."/>
            <person name="Wayne K.J."/>
            <person name="Tettelin H."/>
            <person name="Glass J.I."/>
            <person name="Rusch D."/>
            <person name="Podicherti R."/>
            <person name="Tsui H.-C.T."/>
            <person name="Winkler M.E."/>
        </authorList>
    </citation>
    <scope>NUCLEOTIDE SEQUENCE</scope>
</reference>
<dbReference type="Pfam" id="PF19081">
    <property type="entry name" value="Ig_7"/>
    <property type="match status" value="1"/>
</dbReference>
<name>A0A381STQ6_9ZZZZ</name>
<evidence type="ECO:0000259" key="1">
    <source>
        <dbReference type="PROSITE" id="PS50041"/>
    </source>
</evidence>
<dbReference type="InterPro" id="IPR016187">
    <property type="entry name" value="CTDL_fold"/>
</dbReference>
<dbReference type="EMBL" id="UINC01003492">
    <property type="protein sequence ID" value="SVA06794.1"/>
    <property type="molecule type" value="Genomic_DNA"/>
</dbReference>
<protein>
    <recommendedName>
        <fullName evidence="1">C-type lectin domain-containing protein</fullName>
    </recommendedName>
</protein>
<proteinExistence type="predicted"/>
<dbReference type="NCBIfam" id="NF038133">
    <property type="entry name" value="choice_anch_L"/>
    <property type="match status" value="1"/>
</dbReference>
<dbReference type="InterPro" id="IPR016186">
    <property type="entry name" value="C-type_lectin-like/link_sf"/>
</dbReference>
<organism evidence="2">
    <name type="scientific">marine metagenome</name>
    <dbReference type="NCBI Taxonomy" id="408172"/>
    <lineage>
        <taxon>unclassified sequences</taxon>
        <taxon>metagenomes</taxon>
        <taxon>ecological metagenomes</taxon>
    </lineage>
</organism>
<sequence>MRFIVNILFFLIFSINFIYSQGNQPPVISSEGNETYCPLTQQNITTSFNIVDPDDTTLDALYIQISTGYISGEDQLILTGTHPNISTSFSTLEGKLEITGPAGNPANISDIIVAVTDVVFFSSNPTPSSKTFSFTIGDANYLPSTDHYYVYFESLNITWTDARDQAETMTYYGLQGYLATILSEDENQISAEQITGVGWIGASDEGVEGVWNWVTGPEAGTNFWNGDMTGSPATGMYANWNNNEPNDCCNDAVGGEENYAHITDNSVGIVGSWNDLPNVTNTSGAYQAKGFIVEYGGTPGDPELNLSSSTSLIAPNITIEEFVGCNNEFTGLTATSINNDVYWYDNETGGNLIYTGNVYNPDISTTTTYWVTPFSEGECDSFSRIPITATITPGPTPITPNVTVDQCTYTIEELVTDVLISNSCASVSNITYSTGTNFNDVNGIGYFSEPSGGFTFSEGIILSSGDATFGTGPNNEVGGYGSGEVGWPGDDELTSLLTNPSDGTNNASIIEFDFVPISNQLSFRFIMASEEYDQGSWECTYSDVFGFFLTDQNGVTTNLAVLPDTDIPIAITNIHPANGVCEAANPQYFHSYTPAGQPDIEYDGRTRAFTAEADVNIGETYHIKLAVADAIDTILDSAVFLEAGSFDLGINLGDDILVPTGLSPCDGGTYTIDTQIDSSVEGAIYIWYKDGIEIAGEIESTLTVAEPGEYSVDVELSQECISNDDIVIEFYVPQIVESLPALDSCDNLENDGDAIFDLTQQTPNIIAQLTPSEYTIDYFETQENAENNTNPIILTDAYDNIVPFSQTIYARIIENTYPDCYSISSFQLNSFNPPEVIVPTALEECDDDYNGITSFNLTDKDIEILNGQTGISVSYYELPEDAESGSNPIVDPYLNTTADGQTIYVRLEDDATACYATTTLELIVNPIPEVITPPVVEVCDDDYDGIGTFDLTSLDDTILNGQTGISVSYHQSQEDADTGSNVLSSPFNNTSLDAQELIVRLENNTTGCYATTTQGLVVNPLAVIEVTDYELCDYNNSGDMIEVFDITTKNDEIIAGQNVTLSYFSSLVDSQNNTNALSSAELTSYSNSFAASEEIFIRLEQNATGCLTFGSFNVTVNPLPNVILNTDLVQCDIDDVQDGISIYNLEEAAGNLVIGDDPDNYVLTFHLSQADLDNNENAIANPTSFVNSTPLQNIYCRVENIATTCYTTSYFYLETIFNPIPDDAGLIVCDNSEMNGNDYDGLGLFTLSDADNYVLSLIVANPNNDINDPSQLSVAYYLNETDAHL</sequence>
<accession>A0A381STQ6</accession>
<dbReference type="Gene3D" id="3.10.100.10">
    <property type="entry name" value="Mannose-Binding Protein A, subunit A"/>
    <property type="match status" value="1"/>
</dbReference>
<feature type="domain" description="C-type lectin" evidence="1">
    <location>
        <begin position="144"/>
        <end position="275"/>
    </location>
</feature>